<evidence type="ECO:0000313" key="2">
    <source>
        <dbReference type="Proteomes" id="UP000589738"/>
    </source>
</evidence>
<dbReference type="Gene3D" id="4.10.280.80">
    <property type="match status" value="1"/>
</dbReference>
<dbReference type="AlphaFoldDB" id="A0A841NB91"/>
<dbReference type="Pfam" id="PF14113">
    <property type="entry name" value="Tae4"/>
    <property type="match status" value="1"/>
</dbReference>
<organism evidence="1 2">
    <name type="scientific">Chryseobacterium shigense</name>
    <dbReference type="NCBI Taxonomy" id="297244"/>
    <lineage>
        <taxon>Bacteria</taxon>
        <taxon>Pseudomonadati</taxon>
        <taxon>Bacteroidota</taxon>
        <taxon>Flavobacteriia</taxon>
        <taxon>Flavobacteriales</taxon>
        <taxon>Weeksellaceae</taxon>
        <taxon>Chryseobacterium group</taxon>
        <taxon>Chryseobacterium</taxon>
    </lineage>
</organism>
<protein>
    <recommendedName>
        <fullName evidence="3">Type VI secretion system (T6SS), amidase effector protein 4</fullName>
    </recommendedName>
</protein>
<comment type="caution">
    <text evidence="1">The sequence shown here is derived from an EMBL/GenBank/DDBJ whole genome shotgun (WGS) entry which is preliminary data.</text>
</comment>
<sequence>MNILKKSIPKFVNNVRFANLEKNYFDMVRFDILWKNHPGNGVFPCDRSKHANQCAIRMSVALEKSGVDLMSFGGVKCWERHEDGFKHILRAQELASWINTHSEIFGNRLLLEREKYPTMSHKSFRNAKGIIFIKDGWGATDHIDVWNGIELKGGDAYDYLSRGTEIWFWPLI</sequence>
<dbReference type="RefSeq" id="WP_228456394.1">
    <property type="nucleotide sequence ID" value="NZ_JACHLC010000004.1"/>
</dbReference>
<evidence type="ECO:0008006" key="3">
    <source>
        <dbReference type="Google" id="ProtNLM"/>
    </source>
</evidence>
<accession>A0A841NB91</accession>
<dbReference type="Proteomes" id="UP000589738">
    <property type="component" value="Unassembled WGS sequence"/>
</dbReference>
<dbReference type="Gene3D" id="3.90.1720.80">
    <property type="match status" value="1"/>
</dbReference>
<reference evidence="1 2" key="1">
    <citation type="submission" date="2020-08" db="EMBL/GenBank/DDBJ databases">
        <title>Functional genomics of gut bacteria from endangered species of beetles.</title>
        <authorList>
            <person name="Carlos-Shanley C."/>
        </authorList>
    </citation>
    <scope>NUCLEOTIDE SEQUENCE [LARGE SCALE GENOMIC DNA]</scope>
    <source>
        <strain evidence="1 2">S00136</strain>
    </source>
</reference>
<name>A0A841NB91_9FLAO</name>
<gene>
    <name evidence="1" type="ORF">HNP36_003050</name>
</gene>
<dbReference type="EMBL" id="JACHLC010000004">
    <property type="protein sequence ID" value="MBB6371961.1"/>
    <property type="molecule type" value="Genomic_DNA"/>
</dbReference>
<evidence type="ECO:0000313" key="1">
    <source>
        <dbReference type="EMBL" id="MBB6371961.1"/>
    </source>
</evidence>
<dbReference type="InterPro" id="IPR025562">
    <property type="entry name" value="Tae4"/>
</dbReference>
<proteinExistence type="predicted"/>
<keyword evidence="2" id="KW-1185">Reference proteome</keyword>